<evidence type="ECO:0000313" key="3">
    <source>
        <dbReference type="Proteomes" id="UP000054567"/>
    </source>
</evidence>
<gene>
    <name evidence="2" type="ORF">CPAG_02307</name>
</gene>
<dbReference type="EMBL" id="DS268109">
    <property type="protein sequence ID" value="KMM65966.1"/>
    <property type="molecule type" value="Genomic_DNA"/>
</dbReference>
<dbReference type="VEuPathDB" id="FungiDB:CPAG_02307"/>
<organism evidence="2 3">
    <name type="scientific">Coccidioides posadasii RMSCC 3488</name>
    <dbReference type="NCBI Taxonomy" id="454284"/>
    <lineage>
        <taxon>Eukaryota</taxon>
        <taxon>Fungi</taxon>
        <taxon>Dikarya</taxon>
        <taxon>Ascomycota</taxon>
        <taxon>Pezizomycotina</taxon>
        <taxon>Eurotiomycetes</taxon>
        <taxon>Eurotiomycetidae</taxon>
        <taxon>Onygenales</taxon>
        <taxon>Onygenaceae</taxon>
        <taxon>Coccidioides</taxon>
    </lineage>
</organism>
<evidence type="ECO:0000256" key="1">
    <source>
        <dbReference type="SAM" id="MobiDB-lite"/>
    </source>
</evidence>
<protein>
    <submittedName>
        <fullName evidence="2">Uncharacterized protein</fullName>
    </submittedName>
</protein>
<dbReference type="AlphaFoldDB" id="A0A0J6EZD7"/>
<reference evidence="2 3" key="1">
    <citation type="submission" date="2007-06" db="EMBL/GenBank/DDBJ databases">
        <title>The Genome Sequence of Coccidioides posadasii RMSCC_3488.</title>
        <authorList>
            <consortium name="Coccidioides Genome Resources Consortium"/>
            <consortium name="The Broad Institute Genome Sequencing Platform"/>
            <person name="Henn M.R."/>
            <person name="Sykes S."/>
            <person name="Young S."/>
            <person name="Jaffe D."/>
            <person name="Berlin A."/>
            <person name="Alvarez P."/>
            <person name="Butler J."/>
            <person name="Gnerre S."/>
            <person name="Grabherr M."/>
            <person name="Mauceli E."/>
            <person name="Brockman W."/>
            <person name="Kodira C."/>
            <person name="Alvarado L."/>
            <person name="Zeng Q."/>
            <person name="Crawford M."/>
            <person name="Antoine C."/>
            <person name="Devon K."/>
            <person name="Galgiani J."/>
            <person name="Orsborn K."/>
            <person name="Lewis M.L."/>
            <person name="Nusbaum C."/>
            <person name="Galagan J."/>
            <person name="Birren B."/>
        </authorList>
    </citation>
    <scope>NUCLEOTIDE SEQUENCE [LARGE SCALE GENOMIC DNA]</scope>
    <source>
        <strain evidence="2 3">RMSCC 3488</strain>
    </source>
</reference>
<reference evidence="3" key="3">
    <citation type="journal article" date="2010" name="Genome Res.">
        <title>Population genomic sequencing of Coccidioides fungi reveals recent hybridization and transposon control.</title>
        <authorList>
            <person name="Neafsey D.E."/>
            <person name="Barker B.M."/>
            <person name="Sharpton T.J."/>
            <person name="Stajich J.E."/>
            <person name="Park D.J."/>
            <person name="Whiston E."/>
            <person name="Hung C.-Y."/>
            <person name="McMahan C."/>
            <person name="White J."/>
            <person name="Sykes S."/>
            <person name="Heiman D."/>
            <person name="Young S."/>
            <person name="Zeng Q."/>
            <person name="Abouelleil A."/>
            <person name="Aftuck L."/>
            <person name="Bessette D."/>
            <person name="Brown A."/>
            <person name="FitzGerald M."/>
            <person name="Lui A."/>
            <person name="Macdonald J.P."/>
            <person name="Priest M."/>
            <person name="Orbach M.J."/>
            <person name="Galgiani J.N."/>
            <person name="Kirkland T.N."/>
            <person name="Cole G.T."/>
            <person name="Birren B.W."/>
            <person name="Henn M.R."/>
            <person name="Taylor J.W."/>
            <person name="Rounsley S.D."/>
        </authorList>
    </citation>
    <scope>NUCLEOTIDE SEQUENCE [LARGE SCALE GENOMIC DNA]</scope>
    <source>
        <strain evidence="3">RMSCC 3488</strain>
    </source>
</reference>
<accession>A0A0J6EZD7</accession>
<reference evidence="3" key="2">
    <citation type="journal article" date="2009" name="Genome Res.">
        <title>Comparative genomic analyses of the human fungal pathogens Coccidioides and their relatives.</title>
        <authorList>
            <person name="Sharpton T.J."/>
            <person name="Stajich J.E."/>
            <person name="Rounsley S.D."/>
            <person name="Gardner M.J."/>
            <person name="Wortman J.R."/>
            <person name="Jordar V.S."/>
            <person name="Maiti R."/>
            <person name="Kodira C.D."/>
            <person name="Neafsey D.E."/>
            <person name="Zeng Q."/>
            <person name="Hung C.-Y."/>
            <person name="McMahan C."/>
            <person name="Muszewska A."/>
            <person name="Grynberg M."/>
            <person name="Mandel M.A."/>
            <person name="Kellner E.M."/>
            <person name="Barker B.M."/>
            <person name="Galgiani J.N."/>
            <person name="Orbach M.J."/>
            <person name="Kirkland T.N."/>
            <person name="Cole G.T."/>
            <person name="Henn M.R."/>
            <person name="Birren B.W."/>
            <person name="Taylor J.W."/>
        </authorList>
    </citation>
    <scope>NUCLEOTIDE SEQUENCE [LARGE SCALE GENOMIC DNA]</scope>
    <source>
        <strain evidence="3">RMSCC 3488</strain>
    </source>
</reference>
<feature type="region of interest" description="Disordered" evidence="1">
    <location>
        <begin position="143"/>
        <end position="174"/>
    </location>
</feature>
<sequence>MSSVDMLFQLLLFCRRLEGKQKGEGEQSPNGSSRRMEANGTIIGYVLVMYLRVSDEAHDRFDVRGEALKSRWIGAKATDHASPLLAPPGPPPTSDREQASSPNPSRKIPEGFWKSQGLRWRRPTAVAWTHLSLPPSLFCAALSGAGGLTPGQPTGSSNAVRRLPSPSARPPLTR</sequence>
<name>A0A0J6EZD7_COCPO</name>
<dbReference type="Proteomes" id="UP000054567">
    <property type="component" value="Unassembled WGS sequence"/>
</dbReference>
<proteinExistence type="predicted"/>
<feature type="region of interest" description="Disordered" evidence="1">
    <location>
        <begin position="79"/>
        <end position="114"/>
    </location>
</feature>
<evidence type="ECO:0000313" key="2">
    <source>
        <dbReference type="EMBL" id="KMM65966.1"/>
    </source>
</evidence>